<name>A0A6C0M2C2_9ZZZZ</name>
<accession>A0A6C0M2C2</accession>
<evidence type="ECO:0000313" key="1">
    <source>
        <dbReference type="EMBL" id="QHU36415.1"/>
    </source>
</evidence>
<sequence>MKLNDDTVIVSPLRESVVSVPDSHAVNMGVTNVQYPFTYNLKMEVDDIDIPLDTRVNLCIYKINETADSLPFLEFLLYLEGSRMEKGGQTLTFPYIMSRHTKSGLVDQCSPALIALFGSVDEVKYAGYVYEKSKKRCTLFFNKFHVVGPVAAGVPMIPKSNRWFWTLSTEIFNERKMMQYSISDEVFSFFNRHPQIMLLQLNGNTVESPSALYAGKQFNYVSYMAELGVKKASTRAHFGPYYYFVDFMGSMRYACYAMGFEPHVLQDGTVLTVNKHGKYAKGGVVRFAVFLGRCRGFFMNGPEDRSDLSMYWANQDPFVKAKLALRDINGNWTRSFKSAYVGEYILNVDGKTKHRIPNWTIKDYASQIPLSCHEVDISTVPDEYDPDYTGYRVI</sequence>
<protein>
    <submittedName>
        <fullName evidence="1">Uncharacterized protein</fullName>
    </submittedName>
</protein>
<organism evidence="1">
    <name type="scientific">viral metagenome</name>
    <dbReference type="NCBI Taxonomy" id="1070528"/>
    <lineage>
        <taxon>unclassified sequences</taxon>
        <taxon>metagenomes</taxon>
        <taxon>organismal metagenomes</taxon>
    </lineage>
</organism>
<dbReference type="AlphaFoldDB" id="A0A6C0M2C2"/>
<proteinExistence type="predicted"/>
<dbReference type="EMBL" id="MN740638">
    <property type="protein sequence ID" value="QHU36415.1"/>
    <property type="molecule type" value="Genomic_DNA"/>
</dbReference>
<reference evidence="1" key="1">
    <citation type="journal article" date="2020" name="Nature">
        <title>Giant virus diversity and host interactions through global metagenomics.</title>
        <authorList>
            <person name="Schulz F."/>
            <person name="Roux S."/>
            <person name="Paez-Espino D."/>
            <person name="Jungbluth S."/>
            <person name="Walsh D.A."/>
            <person name="Denef V.J."/>
            <person name="McMahon K.D."/>
            <person name="Konstantinidis K.T."/>
            <person name="Eloe-Fadrosh E.A."/>
            <person name="Kyrpides N.C."/>
            <person name="Woyke T."/>
        </authorList>
    </citation>
    <scope>NUCLEOTIDE SEQUENCE</scope>
    <source>
        <strain evidence="1">GVMAG-S-1035124-57</strain>
    </source>
</reference>